<keyword evidence="2" id="KW-0472">Membrane</keyword>
<keyword evidence="2" id="KW-0812">Transmembrane</keyword>
<protein>
    <submittedName>
        <fullName evidence="3">Uncharacterized protein</fullName>
    </submittedName>
</protein>
<gene>
    <name evidence="3" type="ORF">ALC62_00039</name>
</gene>
<accession>A0A151K1R2</accession>
<reference evidence="3 4" key="1">
    <citation type="submission" date="2016-03" db="EMBL/GenBank/DDBJ databases">
        <title>Cyphomyrmex costatus WGS genome.</title>
        <authorList>
            <person name="Nygaard S."/>
            <person name="Hu H."/>
            <person name="Boomsma J."/>
            <person name="Zhang G."/>
        </authorList>
    </citation>
    <scope>NUCLEOTIDE SEQUENCE [LARGE SCALE GENOMIC DNA]</scope>
    <source>
        <strain evidence="3">MS0001</strain>
        <tissue evidence="3">Whole body</tissue>
    </source>
</reference>
<organism evidence="3 4">
    <name type="scientific">Cyphomyrmex costatus</name>
    <dbReference type="NCBI Taxonomy" id="456900"/>
    <lineage>
        <taxon>Eukaryota</taxon>
        <taxon>Metazoa</taxon>
        <taxon>Ecdysozoa</taxon>
        <taxon>Arthropoda</taxon>
        <taxon>Hexapoda</taxon>
        <taxon>Insecta</taxon>
        <taxon>Pterygota</taxon>
        <taxon>Neoptera</taxon>
        <taxon>Endopterygota</taxon>
        <taxon>Hymenoptera</taxon>
        <taxon>Apocrita</taxon>
        <taxon>Aculeata</taxon>
        <taxon>Formicoidea</taxon>
        <taxon>Formicidae</taxon>
        <taxon>Myrmicinae</taxon>
        <taxon>Cyphomyrmex</taxon>
    </lineage>
</organism>
<evidence type="ECO:0000313" key="4">
    <source>
        <dbReference type="Proteomes" id="UP000078542"/>
    </source>
</evidence>
<name>A0A151K1R2_9HYME</name>
<keyword evidence="2" id="KW-1133">Transmembrane helix</keyword>
<comment type="caution">
    <text evidence="3">The sequence shown here is derived from an EMBL/GenBank/DDBJ whole genome shotgun (WGS) entry which is preliminary data.</text>
</comment>
<dbReference type="Pfam" id="PF24664">
    <property type="entry name" value="Monjiviricetes_fusion"/>
    <property type="match status" value="1"/>
</dbReference>
<feature type="compositionally biased region" description="Basic and acidic residues" evidence="1">
    <location>
        <begin position="44"/>
        <end position="55"/>
    </location>
</feature>
<feature type="region of interest" description="Disordered" evidence="1">
    <location>
        <begin position="36"/>
        <end position="88"/>
    </location>
</feature>
<sequence>IDTIIHGYAIHTIYGWSLHLLAAFWDSVTNLLIHLSQKPKKRKTSQEEAAEKLTTEEESNLPKDTTNREESTENSTDQNNTVRVYPQL</sequence>
<evidence type="ECO:0000256" key="1">
    <source>
        <dbReference type="SAM" id="MobiDB-lite"/>
    </source>
</evidence>
<dbReference type="AlphaFoldDB" id="A0A151K1R2"/>
<proteinExistence type="predicted"/>
<evidence type="ECO:0000256" key="2">
    <source>
        <dbReference type="SAM" id="Phobius"/>
    </source>
</evidence>
<dbReference type="STRING" id="456900.A0A151K1R2"/>
<dbReference type="EMBL" id="LKEX01008622">
    <property type="protein sequence ID" value="KYN50012.1"/>
    <property type="molecule type" value="Genomic_DNA"/>
</dbReference>
<feature type="non-terminal residue" evidence="3">
    <location>
        <position position="1"/>
    </location>
</feature>
<dbReference type="Proteomes" id="UP000078542">
    <property type="component" value="Unassembled WGS sequence"/>
</dbReference>
<feature type="transmembrane region" description="Helical" evidence="2">
    <location>
        <begin position="13"/>
        <end position="33"/>
    </location>
</feature>
<evidence type="ECO:0000313" key="3">
    <source>
        <dbReference type="EMBL" id="KYN50012.1"/>
    </source>
</evidence>
<keyword evidence="4" id="KW-1185">Reference proteome</keyword>